<evidence type="ECO:0000313" key="9">
    <source>
        <dbReference type="EMBL" id="OJJ07818.1"/>
    </source>
</evidence>
<feature type="compositionally biased region" description="Polar residues" evidence="7">
    <location>
        <begin position="68"/>
        <end position="87"/>
    </location>
</feature>
<keyword evidence="5" id="KW-0804">Transcription</keyword>
<evidence type="ECO:0000256" key="7">
    <source>
        <dbReference type="SAM" id="MobiDB-lite"/>
    </source>
</evidence>
<dbReference type="EMBL" id="KV878138">
    <property type="protein sequence ID" value="OJJ07818.1"/>
    <property type="molecule type" value="Genomic_DNA"/>
</dbReference>
<sequence length="639" mass="71979">MELHVSSSYTLATNAMDVDPKFICPRPRNPRACSNCRSRKIRCFPGKDQNEKACRRCTKFGYTCSYTNSSRSRPQPGISSQSLNGSPQHDGDIISGLFRDRPPLSGGVDQVMDLHRRVFQEQSHQESPPDPISIPTPESVGPSQAKEDTSINMREADKLLSLFRKRSSYFPFIYIPDSTSAAAMAVHQPFLLLAILTVSSSRTPRLQQQTDERFRRVMSERVIVHGEKGLDYVQGLLVYIAWYPLYLRPLRNQTLQYLQIVSTMISDLGLDLSLEEESEGRNASLGCHTLCTLMFSIGRRSYNVRTRMGAYLQASSKLDRNDLAMQHLRIQDLSGRVARYKASVRETTKTASGSTDEEPSISLEEVCEKMVLFTHELEDLYYGFPAETRSSISIRLTRQFIKVTISSLPSFTLNQTPSITDPATTDLTHATSHFTEIQSFLELFLSIPPDEYTHFSIREWSQLIIIISLTSELCFFQVPFLHIQELIQRTTWVEFQTQTRAKMLIYLESLTHRMGTLSVSSSSTYPDSFYMFASVLGILVRTYTPAATCPLNTPSGTEIQNGDPGMSSSRCPVLNGSIQETDFWRALERNAPVSGSYENTGNGEGNVPGGLDLSDLVNHPQDWPSVFEEWVVDLNNLPE</sequence>
<dbReference type="RefSeq" id="XP_040673580.1">
    <property type="nucleotide sequence ID" value="XM_040808475.1"/>
</dbReference>
<feature type="region of interest" description="Disordered" evidence="7">
    <location>
        <begin position="68"/>
        <end position="99"/>
    </location>
</feature>
<keyword evidence="3" id="KW-0805">Transcription regulation</keyword>
<dbReference type="PROSITE" id="PS50048">
    <property type="entry name" value="ZN2_CY6_FUNGAL_2"/>
    <property type="match status" value="1"/>
</dbReference>
<dbReference type="Proteomes" id="UP000184073">
    <property type="component" value="Unassembled WGS sequence"/>
</dbReference>
<evidence type="ECO:0000313" key="10">
    <source>
        <dbReference type="Proteomes" id="UP000184073"/>
    </source>
</evidence>
<dbReference type="GO" id="GO:0000981">
    <property type="term" value="F:DNA-binding transcription factor activity, RNA polymerase II-specific"/>
    <property type="evidence" value="ECO:0007669"/>
    <property type="project" value="InterPro"/>
</dbReference>
<dbReference type="PANTHER" id="PTHR31845">
    <property type="entry name" value="FINGER DOMAIN PROTEIN, PUTATIVE-RELATED"/>
    <property type="match status" value="1"/>
</dbReference>
<dbReference type="OrthoDB" id="5424793at2759"/>
<feature type="domain" description="Zn(2)-C6 fungal-type" evidence="8">
    <location>
        <begin position="32"/>
        <end position="66"/>
    </location>
</feature>
<dbReference type="PANTHER" id="PTHR31845:SF10">
    <property type="entry name" value="ZN(II)2CYS6 TRANSCRIPTION FACTOR (EUROFUNG)"/>
    <property type="match status" value="1"/>
</dbReference>
<evidence type="ECO:0000256" key="6">
    <source>
        <dbReference type="ARBA" id="ARBA00023242"/>
    </source>
</evidence>
<dbReference type="InterPro" id="IPR036864">
    <property type="entry name" value="Zn2-C6_fun-type_DNA-bd_sf"/>
</dbReference>
<evidence type="ECO:0000259" key="8">
    <source>
        <dbReference type="PROSITE" id="PS50048"/>
    </source>
</evidence>
<dbReference type="SMART" id="SM00066">
    <property type="entry name" value="GAL4"/>
    <property type="match status" value="1"/>
</dbReference>
<proteinExistence type="predicted"/>
<dbReference type="Pfam" id="PF00172">
    <property type="entry name" value="Zn_clus"/>
    <property type="match status" value="1"/>
</dbReference>
<dbReference type="GO" id="GO:0005634">
    <property type="term" value="C:nucleus"/>
    <property type="evidence" value="ECO:0007669"/>
    <property type="project" value="UniProtKB-SubCell"/>
</dbReference>
<evidence type="ECO:0000256" key="3">
    <source>
        <dbReference type="ARBA" id="ARBA00023015"/>
    </source>
</evidence>
<accession>A0A1L9Q251</accession>
<dbReference type="GeneID" id="63723986"/>
<evidence type="ECO:0000256" key="1">
    <source>
        <dbReference type="ARBA" id="ARBA00004123"/>
    </source>
</evidence>
<gene>
    <name evidence="9" type="ORF">ASPVEDRAFT_155585</name>
</gene>
<dbReference type="VEuPathDB" id="FungiDB:ASPVEDRAFT_155585"/>
<evidence type="ECO:0000256" key="2">
    <source>
        <dbReference type="ARBA" id="ARBA00022833"/>
    </source>
</evidence>
<evidence type="ECO:0000256" key="4">
    <source>
        <dbReference type="ARBA" id="ARBA00023125"/>
    </source>
</evidence>
<dbReference type="InterPro" id="IPR051089">
    <property type="entry name" value="prtT"/>
</dbReference>
<feature type="region of interest" description="Disordered" evidence="7">
    <location>
        <begin position="120"/>
        <end position="151"/>
    </location>
</feature>
<evidence type="ECO:0000256" key="5">
    <source>
        <dbReference type="ARBA" id="ARBA00023163"/>
    </source>
</evidence>
<reference evidence="10" key="1">
    <citation type="journal article" date="2017" name="Genome Biol.">
        <title>Comparative genomics reveals high biological diversity and specific adaptations in the industrially and medically important fungal genus Aspergillus.</title>
        <authorList>
            <person name="de Vries R.P."/>
            <person name="Riley R."/>
            <person name="Wiebenga A."/>
            <person name="Aguilar-Osorio G."/>
            <person name="Amillis S."/>
            <person name="Uchima C.A."/>
            <person name="Anderluh G."/>
            <person name="Asadollahi M."/>
            <person name="Askin M."/>
            <person name="Barry K."/>
            <person name="Battaglia E."/>
            <person name="Bayram O."/>
            <person name="Benocci T."/>
            <person name="Braus-Stromeyer S.A."/>
            <person name="Caldana C."/>
            <person name="Canovas D."/>
            <person name="Cerqueira G.C."/>
            <person name="Chen F."/>
            <person name="Chen W."/>
            <person name="Choi C."/>
            <person name="Clum A."/>
            <person name="Dos Santos R.A."/>
            <person name="Damasio A.R."/>
            <person name="Diallinas G."/>
            <person name="Emri T."/>
            <person name="Fekete E."/>
            <person name="Flipphi M."/>
            <person name="Freyberg S."/>
            <person name="Gallo A."/>
            <person name="Gournas C."/>
            <person name="Habgood R."/>
            <person name="Hainaut M."/>
            <person name="Harispe M.L."/>
            <person name="Henrissat B."/>
            <person name="Hilden K.S."/>
            <person name="Hope R."/>
            <person name="Hossain A."/>
            <person name="Karabika E."/>
            <person name="Karaffa L."/>
            <person name="Karanyi Z."/>
            <person name="Krasevec N."/>
            <person name="Kuo A."/>
            <person name="Kusch H."/>
            <person name="LaButti K."/>
            <person name="Lagendijk E.L."/>
            <person name="Lapidus A."/>
            <person name="Levasseur A."/>
            <person name="Lindquist E."/>
            <person name="Lipzen A."/>
            <person name="Logrieco A.F."/>
            <person name="MacCabe A."/>
            <person name="Maekelae M.R."/>
            <person name="Malavazi I."/>
            <person name="Melin P."/>
            <person name="Meyer V."/>
            <person name="Mielnichuk N."/>
            <person name="Miskei M."/>
            <person name="Molnar A.P."/>
            <person name="Mule G."/>
            <person name="Ngan C.Y."/>
            <person name="Orejas M."/>
            <person name="Orosz E."/>
            <person name="Ouedraogo J.P."/>
            <person name="Overkamp K.M."/>
            <person name="Park H.-S."/>
            <person name="Perrone G."/>
            <person name="Piumi F."/>
            <person name="Punt P.J."/>
            <person name="Ram A.F."/>
            <person name="Ramon A."/>
            <person name="Rauscher S."/>
            <person name="Record E."/>
            <person name="Riano-Pachon D.M."/>
            <person name="Robert V."/>
            <person name="Roehrig J."/>
            <person name="Ruller R."/>
            <person name="Salamov A."/>
            <person name="Salih N.S."/>
            <person name="Samson R.A."/>
            <person name="Sandor E."/>
            <person name="Sanguinetti M."/>
            <person name="Schuetze T."/>
            <person name="Sepcic K."/>
            <person name="Shelest E."/>
            <person name="Sherlock G."/>
            <person name="Sophianopoulou V."/>
            <person name="Squina F.M."/>
            <person name="Sun H."/>
            <person name="Susca A."/>
            <person name="Todd R.B."/>
            <person name="Tsang A."/>
            <person name="Unkles S.E."/>
            <person name="van de Wiele N."/>
            <person name="van Rossen-Uffink D."/>
            <person name="Oliveira J.V."/>
            <person name="Vesth T.C."/>
            <person name="Visser J."/>
            <person name="Yu J.-H."/>
            <person name="Zhou M."/>
            <person name="Andersen M.R."/>
            <person name="Archer D.B."/>
            <person name="Baker S.E."/>
            <person name="Benoit I."/>
            <person name="Brakhage A.A."/>
            <person name="Braus G.H."/>
            <person name="Fischer R."/>
            <person name="Frisvad J.C."/>
            <person name="Goldman G.H."/>
            <person name="Houbraken J."/>
            <person name="Oakley B."/>
            <person name="Pocsi I."/>
            <person name="Scazzocchio C."/>
            <person name="Seiboth B."/>
            <person name="vanKuyk P.A."/>
            <person name="Wortman J."/>
            <person name="Dyer P.S."/>
            <person name="Grigoriev I.V."/>
        </authorList>
    </citation>
    <scope>NUCLEOTIDE SEQUENCE [LARGE SCALE GENOMIC DNA]</scope>
    <source>
        <strain evidence="10">CBS 583.65</strain>
    </source>
</reference>
<dbReference type="STRING" id="1036611.A0A1L9Q251"/>
<keyword evidence="6" id="KW-0539">Nucleus</keyword>
<dbReference type="InterPro" id="IPR001138">
    <property type="entry name" value="Zn2Cys6_DnaBD"/>
</dbReference>
<dbReference type="Gene3D" id="4.10.240.10">
    <property type="entry name" value="Zn(2)-C6 fungal-type DNA-binding domain"/>
    <property type="match status" value="1"/>
</dbReference>
<name>A0A1L9Q251_ASPVE</name>
<dbReference type="PROSITE" id="PS00463">
    <property type="entry name" value="ZN2_CY6_FUNGAL_1"/>
    <property type="match status" value="1"/>
</dbReference>
<protein>
    <recommendedName>
        <fullName evidence="8">Zn(2)-C6 fungal-type domain-containing protein</fullName>
    </recommendedName>
</protein>
<dbReference type="GO" id="GO:0008270">
    <property type="term" value="F:zinc ion binding"/>
    <property type="evidence" value="ECO:0007669"/>
    <property type="project" value="InterPro"/>
</dbReference>
<dbReference type="CDD" id="cd00067">
    <property type="entry name" value="GAL4"/>
    <property type="match status" value="1"/>
</dbReference>
<organism evidence="9 10">
    <name type="scientific">Aspergillus versicolor CBS 583.65</name>
    <dbReference type="NCBI Taxonomy" id="1036611"/>
    <lineage>
        <taxon>Eukaryota</taxon>
        <taxon>Fungi</taxon>
        <taxon>Dikarya</taxon>
        <taxon>Ascomycota</taxon>
        <taxon>Pezizomycotina</taxon>
        <taxon>Eurotiomycetes</taxon>
        <taxon>Eurotiomycetidae</taxon>
        <taxon>Eurotiales</taxon>
        <taxon>Aspergillaceae</taxon>
        <taxon>Aspergillus</taxon>
        <taxon>Aspergillus subgen. Nidulantes</taxon>
    </lineage>
</organism>
<keyword evidence="2" id="KW-0862">Zinc</keyword>
<keyword evidence="10" id="KW-1185">Reference proteome</keyword>
<dbReference type="GO" id="GO:0000976">
    <property type="term" value="F:transcription cis-regulatory region binding"/>
    <property type="evidence" value="ECO:0007669"/>
    <property type="project" value="TreeGrafter"/>
</dbReference>
<dbReference type="SUPFAM" id="SSF57701">
    <property type="entry name" value="Zn2/Cys6 DNA-binding domain"/>
    <property type="match status" value="1"/>
</dbReference>
<dbReference type="AlphaFoldDB" id="A0A1L9Q251"/>
<keyword evidence="4" id="KW-0238">DNA-binding</keyword>
<comment type="subcellular location">
    <subcellularLocation>
        <location evidence="1">Nucleus</location>
    </subcellularLocation>
</comment>